<feature type="transmembrane region" description="Helical" evidence="1">
    <location>
        <begin position="42"/>
        <end position="62"/>
    </location>
</feature>
<proteinExistence type="predicted"/>
<dbReference type="RefSeq" id="WP_093173708.1">
    <property type="nucleotide sequence ID" value="NZ_FNCN01000030.1"/>
</dbReference>
<keyword evidence="3" id="KW-1185">Reference proteome</keyword>
<accession>A0A1G8H2M0</accession>
<keyword evidence="1" id="KW-0472">Membrane</keyword>
<keyword evidence="1" id="KW-1133">Transmembrane helix</keyword>
<evidence type="ECO:0000256" key="1">
    <source>
        <dbReference type="SAM" id="Phobius"/>
    </source>
</evidence>
<evidence type="ECO:0000313" key="3">
    <source>
        <dbReference type="Proteomes" id="UP000198923"/>
    </source>
</evidence>
<dbReference type="EMBL" id="FNCN01000030">
    <property type="protein sequence ID" value="SDI00874.1"/>
    <property type="molecule type" value="Genomic_DNA"/>
</dbReference>
<evidence type="ECO:0000313" key="2">
    <source>
        <dbReference type="EMBL" id="SDI00874.1"/>
    </source>
</evidence>
<gene>
    <name evidence="2" type="ORF">SAMN05421505_13035</name>
</gene>
<protein>
    <submittedName>
        <fullName evidence="2">Uncharacterized protein</fullName>
    </submittedName>
</protein>
<dbReference type="AlphaFoldDB" id="A0A1G8H2M0"/>
<dbReference type="Proteomes" id="UP000198923">
    <property type="component" value="Unassembled WGS sequence"/>
</dbReference>
<sequence>MRIYGHGHGAVGSTTKVIGVGEGAGGAASVGSWGPELPFTGFPVMFGIALSVTLILSGRLIIRMVRLRRSS</sequence>
<keyword evidence="1" id="KW-0812">Transmembrane</keyword>
<name>A0A1G8H2M0_9ACTN</name>
<reference evidence="2 3" key="1">
    <citation type="submission" date="2016-10" db="EMBL/GenBank/DDBJ databases">
        <authorList>
            <person name="de Groot N.N."/>
        </authorList>
    </citation>
    <scope>NUCLEOTIDE SEQUENCE [LARGE SCALE GENOMIC DNA]</scope>
    <source>
        <strain evidence="2 3">CPCC 201354</strain>
    </source>
</reference>
<organism evidence="2 3">
    <name type="scientific">Sinosporangium album</name>
    <dbReference type="NCBI Taxonomy" id="504805"/>
    <lineage>
        <taxon>Bacteria</taxon>
        <taxon>Bacillati</taxon>
        <taxon>Actinomycetota</taxon>
        <taxon>Actinomycetes</taxon>
        <taxon>Streptosporangiales</taxon>
        <taxon>Streptosporangiaceae</taxon>
        <taxon>Sinosporangium</taxon>
    </lineage>
</organism>